<evidence type="ECO:0000313" key="3">
    <source>
        <dbReference type="Proteomes" id="UP000011280"/>
    </source>
</evidence>
<dbReference type="EMBL" id="CP002818">
    <property type="protein sequence ID" value="AGE72992.1"/>
    <property type="molecule type" value="Genomic_DNA"/>
</dbReference>
<dbReference type="Gene3D" id="2.20.70.10">
    <property type="match status" value="1"/>
</dbReference>
<evidence type="ECO:0000313" key="2">
    <source>
        <dbReference type="EMBL" id="AGE72992.1"/>
    </source>
</evidence>
<dbReference type="GeneID" id="31536141"/>
<dbReference type="NCBIfam" id="NF011481">
    <property type="entry name" value="PRK14890.1"/>
    <property type="match status" value="1"/>
</dbReference>
<evidence type="ECO:0000259" key="1">
    <source>
        <dbReference type="Pfam" id="PF07754"/>
    </source>
</evidence>
<accession>M1IWX7</accession>
<dbReference type="KEGG" id="sacr:SacRon12I_03725"/>
<dbReference type="InterPro" id="IPR011668">
    <property type="entry name" value="HVO_2753-like_ZBP"/>
</dbReference>
<protein>
    <submittedName>
        <fullName evidence="2">Putative Zn-ribbon RNA-binding protein</fullName>
    </submittedName>
</protein>
<organism evidence="3">
    <name type="scientific">Sulfolobus acidocaldarius Ron12/I</name>
    <dbReference type="NCBI Taxonomy" id="1028567"/>
    <lineage>
        <taxon>Archaea</taxon>
        <taxon>Thermoproteota</taxon>
        <taxon>Thermoprotei</taxon>
        <taxon>Sulfolobales</taxon>
        <taxon>Sulfolobaceae</taxon>
        <taxon>Sulfolobus</taxon>
    </lineage>
</organism>
<dbReference type="Pfam" id="PF07754">
    <property type="entry name" value="HVO_2753_ZBP"/>
    <property type="match status" value="1"/>
</dbReference>
<dbReference type="Proteomes" id="UP000011280">
    <property type="component" value="Chromosome"/>
</dbReference>
<dbReference type="AlphaFoldDB" id="M1IWX7"/>
<dbReference type="PANTHER" id="PTHR40733:SF1">
    <property type="entry name" value="SMALL ZINC FINGER PROTEIN HVO-2753-LIKE ZINC-BINDING POCKET DOMAIN-CONTAINING PROTEIN"/>
    <property type="match status" value="1"/>
</dbReference>
<name>M1IWX7_9CREN</name>
<gene>
    <name evidence="2" type="ORF">SacRon12I_03725</name>
</gene>
<dbReference type="InterPro" id="IPR044720">
    <property type="entry name" value="HVO_2753-like"/>
</dbReference>
<dbReference type="RefSeq" id="WP_011277646.1">
    <property type="nucleotide sequence ID" value="NC_020247.1"/>
</dbReference>
<dbReference type="PANTHER" id="PTHR40733">
    <property type="entry name" value="ZINC-RIBBON RNA-BINDING PROTEIN INVOLVED IN TRANSLATION-RELATED"/>
    <property type="match status" value="1"/>
</dbReference>
<feature type="domain" description="Small zinc finger protein HVO-2753-like zinc-binding pocket" evidence="1">
    <location>
        <begin position="21"/>
        <end position="66"/>
    </location>
</feature>
<dbReference type="HOGENOM" id="CLU_196471_1_0_2"/>
<sequence length="70" mass="8029">MYAMGVSFRLSLKEEIEPIVCSSCGKILHPREKGDEFYCPNCGQVLIRRCYYCRKQVVVYVCPKCGFEGP</sequence>
<dbReference type="PATRIC" id="fig|1028567.7.peg.732"/>
<proteinExistence type="predicted"/>
<reference evidence="2 3" key="1">
    <citation type="journal article" date="2012" name="ISME J.">
        <title>Genomic evidence of rapid, global-scale gene flow in a Sulfolobus species.</title>
        <authorList>
            <person name="Mao D."/>
            <person name="Grogan D."/>
        </authorList>
    </citation>
    <scope>NUCLEOTIDE SEQUENCE [LARGE SCALE GENOMIC DNA]</scope>
    <source>
        <strain evidence="2 3">Ron12/I</strain>
    </source>
</reference>